<accession>A0A1S3DGN2</accession>
<name>A0A1S3DGN2_DIACI</name>
<dbReference type="Proteomes" id="UP000079169">
    <property type="component" value="Unplaced"/>
</dbReference>
<dbReference type="KEGG" id="dci:103518231"/>
<feature type="compositionally biased region" description="Basic and acidic residues" evidence="1">
    <location>
        <begin position="51"/>
        <end position="62"/>
    </location>
</feature>
<evidence type="ECO:0000256" key="1">
    <source>
        <dbReference type="SAM" id="MobiDB-lite"/>
    </source>
</evidence>
<sequence length="215" mass="23461">MTHRHSSALGSQPSAIGSYESHEQRIKETLKCDIQRFIGLLLTRLSVPDSPRTELSKGIKEEEGLDQEEDNNEETLCEDSQLLFTLSERVMTAQSLIRPDIYGKELVPLLSSILSAYASPESSSAPATLALSAIRELCAADVVDFASVWSTLGVLRHDTRPRVLVSLIGLLECGAPSHSGNPSPESQELSYEISSVLWSYVAQNISDQVTGAAFR</sequence>
<gene>
    <name evidence="4" type="primary">LOC103518231</name>
</gene>
<evidence type="ECO:0000259" key="2">
    <source>
        <dbReference type="Pfam" id="PF12530"/>
    </source>
</evidence>
<dbReference type="RefSeq" id="XP_008481513.2">
    <property type="nucleotide sequence ID" value="XM_008483291.3"/>
</dbReference>
<proteinExistence type="predicted"/>
<dbReference type="PaxDb" id="121845-A0A1S3DGN2"/>
<keyword evidence="3" id="KW-1185">Reference proteome</keyword>
<dbReference type="AlphaFoldDB" id="A0A1S3DGN2"/>
<organism evidence="3 4">
    <name type="scientific">Diaphorina citri</name>
    <name type="common">Asian citrus psyllid</name>
    <dbReference type="NCBI Taxonomy" id="121845"/>
    <lineage>
        <taxon>Eukaryota</taxon>
        <taxon>Metazoa</taxon>
        <taxon>Ecdysozoa</taxon>
        <taxon>Arthropoda</taxon>
        <taxon>Hexapoda</taxon>
        <taxon>Insecta</taxon>
        <taxon>Pterygota</taxon>
        <taxon>Neoptera</taxon>
        <taxon>Paraneoptera</taxon>
        <taxon>Hemiptera</taxon>
        <taxon>Sternorrhyncha</taxon>
        <taxon>Psylloidea</taxon>
        <taxon>Psyllidae</taxon>
        <taxon>Diaphorininae</taxon>
        <taxon>Diaphorina</taxon>
    </lineage>
</organism>
<dbReference type="InterPro" id="IPR022542">
    <property type="entry name" value="FOCAD/RST1_DUF3730"/>
</dbReference>
<feature type="domain" description="DUF3730" evidence="2">
    <location>
        <begin position="98"/>
        <end position="215"/>
    </location>
</feature>
<evidence type="ECO:0000313" key="4">
    <source>
        <dbReference type="RefSeq" id="XP_008481513.2"/>
    </source>
</evidence>
<feature type="region of interest" description="Disordered" evidence="1">
    <location>
        <begin position="1"/>
        <end position="20"/>
    </location>
</feature>
<feature type="region of interest" description="Disordered" evidence="1">
    <location>
        <begin position="49"/>
        <end position="73"/>
    </location>
</feature>
<reference evidence="4" key="1">
    <citation type="submission" date="2025-08" db="UniProtKB">
        <authorList>
            <consortium name="RefSeq"/>
        </authorList>
    </citation>
    <scope>IDENTIFICATION</scope>
</reference>
<dbReference type="Pfam" id="PF12530">
    <property type="entry name" value="DUF3730"/>
    <property type="match status" value="1"/>
</dbReference>
<protein>
    <submittedName>
        <fullName evidence="4">Uncharacterized protein LOC103518231</fullName>
    </submittedName>
</protein>
<feature type="compositionally biased region" description="Acidic residues" evidence="1">
    <location>
        <begin position="63"/>
        <end position="73"/>
    </location>
</feature>
<evidence type="ECO:0000313" key="3">
    <source>
        <dbReference type="Proteomes" id="UP000079169"/>
    </source>
</evidence>
<dbReference type="GeneID" id="103518231"/>